<accession>A0ABP0KS64</accession>
<dbReference type="Proteomes" id="UP001642484">
    <property type="component" value="Unassembled WGS sequence"/>
</dbReference>
<proteinExistence type="predicted"/>
<protein>
    <submittedName>
        <fullName evidence="1">Uncharacterized protein</fullName>
    </submittedName>
</protein>
<reference evidence="1 2" key="1">
    <citation type="submission" date="2024-02" db="EMBL/GenBank/DDBJ databases">
        <authorList>
            <person name="Chen Y."/>
            <person name="Shah S."/>
            <person name="Dougan E. K."/>
            <person name="Thang M."/>
            <person name="Chan C."/>
        </authorList>
    </citation>
    <scope>NUCLEOTIDE SEQUENCE [LARGE SCALE GENOMIC DNA]</scope>
</reference>
<evidence type="ECO:0000313" key="2">
    <source>
        <dbReference type="Proteomes" id="UP001642484"/>
    </source>
</evidence>
<feature type="non-terminal residue" evidence="1">
    <location>
        <position position="168"/>
    </location>
</feature>
<organism evidence="1 2">
    <name type="scientific">Durusdinium trenchii</name>
    <dbReference type="NCBI Taxonomy" id="1381693"/>
    <lineage>
        <taxon>Eukaryota</taxon>
        <taxon>Sar</taxon>
        <taxon>Alveolata</taxon>
        <taxon>Dinophyceae</taxon>
        <taxon>Suessiales</taxon>
        <taxon>Symbiodiniaceae</taxon>
        <taxon>Durusdinium</taxon>
    </lineage>
</organism>
<sequence length="168" mass="18528">AAGQEEPILYSVSGSCVSAASGRILLVKSDQWPSALANLRAPLVRVNDDVFHGLADKDGIFQELSPAEVRKWLPQVSPSEDSRCDEELLAFCLEDKPAPQDLAGCPLVLTCDGQVKRFSAKVEDQTPSFVCCANREEWALAKHFEQGAVLKFADGHQHLYEVLRRHPQ</sequence>
<name>A0ABP0KS64_9DINO</name>
<keyword evidence="2" id="KW-1185">Reference proteome</keyword>
<evidence type="ECO:0000313" key="1">
    <source>
        <dbReference type="EMBL" id="CAK9029043.1"/>
    </source>
</evidence>
<dbReference type="EMBL" id="CAXAMN010009550">
    <property type="protein sequence ID" value="CAK9029043.1"/>
    <property type="molecule type" value="Genomic_DNA"/>
</dbReference>
<gene>
    <name evidence="1" type="ORF">CCMP2556_LOCUS17334</name>
</gene>
<feature type="non-terminal residue" evidence="1">
    <location>
        <position position="1"/>
    </location>
</feature>
<comment type="caution">
    <text evidence="1">The sequence shown here is derived from an EMBL/GenBank/DDBJ whole genome shotgun (WGS) entry which is preliminary data.</text>
</comment>